<proteinExistence type="predicted"/>
<dbReference type="InterPro" id="IPR006680">
    <property type="entry name" value="Amidohydro-rel"/>
</dbReference>
<dbReference type="InterPro" id="IPR050138">
    <property type="entry name" value="DHOase/Allantoinase_Hydrolase"/>
</dbReference>
<dbReference type="AlphaFoldDB" id="A0A423VUJ5"/>
<dbReference type="GO" id="GO:0006145">
    <property type="term" value="P:purine nucleobase catabolic process"/>
    <property type="evidence" value="ECO:0007669"/>
    <property type="project" value="TreeGrafter"/>
</dbReference>
<gene>
    <name evidence="2" type="ORF">VSDG_06121</name>
</gene>
<accession>A0A423VUJ5</accession>
<dbReference type="Gene3D" id="3.20.20.140">
    <property type="entry name" value="Metal-dependent hydrolases"/>
    <property type="match status" value="2"/>
</dbReference>
<evidence type="ECO:0000259" key="1">
    <source>
        <dbReference type="Pfam" id="PF01979"/>
    </source>
</evidence>
<evidence type="ECO:0000313" key="2">
    <source>
        <dbReference type="EMBL" id="ROV94646.1"/>
    </source>
</evidence>
<comment type="caution">
    <text evidence="2">The sequence shown here is derived from an EMBL/GenBank/DDBJ whole genome shotgun (WGS) entry which is preliminary data.</text>
</comment>
<name>A0A423VUJ5_CYTCH</name>
<dbReference type="OrthoDB" id="10258955at2759"/>
<dbReference type="InterPro" id="IPR011059">
    <property type="entry name" value="Metal-dep_hydrolase_composite"/>
</dbReference>
<dbReference type="InterPro" id="IPR032466">
    <property type="entry name" value="Metal_Hydrolase"/>
</dbReference>
<evidence type="ECO:0000313" key="3">
    <source>
        <dbReference type="Proteomes" id="UP000284375"/>
    </source>
</evidence>
<dbReference type="SUPFAM" id="SSF51338">
    <property type="entry name" value="Composite domain of metallo-dependent hydrolases"/>
    <property type="match status" value="1"/>
</dbReference>
<dbReference type="GO" id="GO:0004038">
    <property type="term" value="F:allantoinase activity"/>
    <property type="evidence" value="ECO:0007669"/>
    <property type="project" value="TreeGrafter"/>
</dbReference>
<dbReference type="GO" id="GO:0005737">
    <property type="term" value="C:cytoplasm"/>
    <property type="evidence" value="ECO:0007669"/>
    <property type="project" value="TreeGrafter"/>
</dbReference>
<protein>
    <recommendedName>
        <fullName evidence="1">Amidohydrolase-related domain-containing protein</fullName>
    </recommendedName>
</protein>
<keyword evidence="3" id="KW-1185">Reference proteome</keyword>
<sequence length="1025" mass="109052">MDAPIDGAMDSKEALPFPLEQHCSFPPPYEAAAYPKAQPRRRLRKLISSRVRAAVLLLALSLSFLCFWNGGHSSSSRPIVTLSPLEERKFQFGLSSCAANDKLPARVEARDRKENPRWNPVSGQDRTVVLRNVTLFDGESFLEDAVDIIFSKGLVVSVSHCSSPAAAAAAAAALSANAEEVDLHGAYVTPGLVDMHSHHLVDAWPELEASTSDGNEVHDSSGPLTPFVRALDGMKAYDGATRLIASGGVTSSLVIPGSANIMGGEGAVVKNAWKPGADGEFVVADMLLGGEEGAARYMKMACGENPKSVYGHTRMGNVWVLRRWLARARELVDRQDEWCEAAGVATAAGERARLLAEKGGYPEELELESTAGMLRGQVAMHNHCYEPEDMETMLRVSHEFGFRVRAFHHALSAWQVPEMLKRYGENITIATFAEFALYKMEAYGASLSAGKILNDHGLPVAYKSDHSLEDTNAKYLLLQSAVGHSFGLPADKAMQAVTSVPAAALDMEHRIGYVRPGYDADMVVWDSHPLSVGATPKQVFIDGRATLDPAAVNESTAKVAVGQGADAHRGAGKPAMRATVADEERAEFCSRAQRPGRSFVVSGIRKSFLAEFPDLLPADEDQGRAEQNITMVIDKGEITCIGGGETCRTAAMQLLQRRGSNDDDDEGVVSVDLQDGHLSRGLVAVTSSLGILEISLDPETGDGLARAVSPEAAGDPGSIGHAKYAVSLGGSKVKSKMFARARLGGVTRAVQPPMTDGGLVVGVSTGLRTGVGSTLLNGGLFRDDVAMHVSLGGDSKVGEGAISMAVERLRALVRGGGKQSKRAGVDGPEGDDSWNPWTLVANGSLPLVVKADSTHDIQQVILLKKDYPEVNAVIFGGHEAPLFADELAKAKIPLIFTGTRPGHDMWTKKDSPPGPPLTRSPADTLSEAGVLYAIALNTDGGPPGDYRIQSLALEASWAAKYAGLGEHDALGLVSTNVEEILGLERSGDVVVWEGNPLQFGTPVLAFQEEGGRLVVGSCWPNEADD</sequence>
<dbReference type="Pfam" id="PF01979">
    <property type="entry name" value="Amidohydro_1"/>
    <property type="match status" value="1"/>
</dbReference>
<dbReference type="SUPFAM" id="SSF51556">
    <property type="entry name" value="Metallo-dependent hydrolases"/>
    <property type="match status" value="2"/>
</dbReference>
<reference evidence="2 3" key="1">
    <citation type="submission" date="2015-09" db="EMBL/GenBank/DDBJ databases">
        <title>Host preference determinants of Valsa canker pathogens revealed by comparative genomics.</title>
        <authorList>
            <person name="Yin Z."/>
            <person name="Huang L."/>
        </authorList>
    </citation>
    <scope>NUCLEOTIDE SEQUENCE [LARGE SCALE GENOMIC DNA]</scope>
    <source>
        <strain evidence="2 3">YSFL</strain>
    </source>
</reference>
<feature type="domain" description="Amidohydrolase-related" evidence="1">
    <location>
        <begin position="449"/>
        <end position="544"/>
    </location>
</feature>
<dbReference type="PANTHER" id="PTHR43668">
    <property type="entry name" value="ALLANTOINASE"/>
    <property type="match status" value="1"/>
</dbReference>
<dbReference type="PANTHER" id="PTHR43668:SF5">
    <property type="entry name" value="AMIDOHYDROLASE 3 DOMAIN-CONTAINING PROTEIN"/>
    <property type="match status" value="1"/>
</dbReference>
<dbReference type="STRING" id="252740.A0A423VUJ5"/>
<dbReference type="Proteomes" id="UP000284375">
    <property type="component" value="Unassembled WGS sequence"/>
</dbReference>
<organism evidence="2 3">
    <name type="scientific">Cytospora chrysosperma</name>
    <name type="common">Cytospora canker fungus</name>
    <name type="synonym">Sphaeria chrysosperma</name>
    <dbReference type="NCBI Taxonomy" id="252740"/>
    <lineage>
        <taxon>Eukaryota</taxon>
        <taxon>Fungi</taxon>
        <taxon>Dikarya</taxon>
        <taxon>Ascomycota</taxon>
        <taxon>Pezizomycotina</taxon>
        <taxon>Sordariomycetes</taxon>
        <taxon>Sordariomycetidae</taxon>
        <taxon>Diaporthales</taxon>
        <taxon>Cytosporaceae</taxon>
        <taxon>Cytospora</taxon>
    </lineage>
</organism>
<dbReference type="EMBL" id="LJZO01000027">
    <property type="protein sequence ID" value="ROV94646.1"/>
    <property type="molecule type" value="Genomic_DNA"/>
</dbReference>